<keyword evidence="3" id="KW-1185">Reference proteome</keyword>
<reference evidence="2" key="1">
    <citation type="submission" date="2019-03" db="EMBL/GenBank/DDBJ databases">
        <title>Long read genome sequence of the mycoparasitic Pythium oligandrum ATCC 38472 isolated from sugarbeet rhizosphere.</title>
        <authorList>
            <person name="Gaulin E."/>
        </authorList>
    </citation>
    <scope>NUCLEOTIDE SEQUENCE</scope>
    <source>
        <strain evidence="2">ATCC 38472_TT</strain>
    </source>
</reference>
<organism evidence="2 3">
    <name type="scientific">Pythium oligandrum</name>
    <name type="common">Mycoparasitic fungus</name>
    <dbReference type="NCBI Taxonomy" id="41045"/>
    <lineage>
        <taxon>Eukaryota</taxon>
        <taxon>Sar</taxon>
        <taxon>Stramenopiles</taxon>
        <taxon>Oomycota</taxon>
        <taxon>Peronosporomycetes</taxon>
        <taxon>Pythiales</taxon>
        <taxon>Pythiaceae</taxon>
        <taxon>Pythium</taxon>
    </lineage>
</organism>
<sequence length="493" mass="55365">MLCRLLLLLDSALLDLFSTMGLAVILLTSYYHDYDPAFGGFAMDFWYNDEWVMNSFNEFNFVLVVSWMDMLSRIVFYVGTIVAVENLKELLRPAPLTKLTIGPSASLMSGKEPVDLVLKSTASLEPRQRRFDRAAHLVLVVWGVVVLSLHMHADTRENVAQCLMQVRPWGANKPTCVLLAMDCNLNDLLGHEDDITPFWELVDLASVNRIVIRHCPELHMPPSLQRFIRLDTLELYNTTVLDWPDSAALTKQHHPVIGSFFAVRTNFTGGLLPPGLSSPNFPQSIYDIEFSVTNLRALPDDLDTRWPSVATLYLELCQFDHFPSALTRIQPLYLSLSANQLTESPVEALQMPNLNFLTLAANPISTLETRPYRNVEDIGALRRLKLMETNVSSLPRWMDPLLSRGTVAKPSVNLHNSPLCTYIKEVENGERSHFPAVDTTPHDQLATVMMLGDMPALAKGVPCTYYFVLLYRLAGEDAWSGLTPQPVSFPATS</sequence>
<feature type="transmembrane region" description="Helical" evidence="1">
    <location>
        <begin position="61"/>
        <end position="84"/>
    </location>
</feature>
<gene>
    <name evidence="2" type="ORF">Poli38472_008027</name>
</gene>
<proteinExistence type="predicted"/>
<dbReference type="OrthoDB" id="123202at2759"/>
<dbReference type="AlphaFoldDB" id="A0A8K1FIU7"/>
<keyword evidence="1" id="KW-1133">Transmembrane helix</keyword>
<feature type="transmembrane region" description="Helical" evidence="1">
    <location>
        <begin position="134"/>
        <end position="153"/>
    </location>
</feature>
<evidence type="ECO:0000313" key="3">
    <source>
        <dbReference type="Proteomes" id="UP000794436"/>
    </source>
</evidence>
<evidence type="ECO:0000313" key="2">
    <source>
        <dbReference type="EMBL" id="TMW65385.1"/>
    </source>
</evidence>
<keyword evidence="1" id="KW-0472">Membrane</keyword>
<dbReference type="EMBL" id="SPLM01000037">
    <property type="protein sequence ID" value="TMW65385.1"/>
    <property type="molecule type" value="Genomic_DNA"/>
</dbReference>
<dbReference type="Gene3D" id="3.80.10.10">
    <property type="entry name" value="Ribonuclease Inhibitor"/>
    <property type="match status" value="1"/>
</dbReference>
<evidence type="ECO:0000256" key="1">
    <source>
        <dbReference type="SAM" id="Phobius"/>
    </source>
</evidence>
<feature type="transmembrane region" description="Helical" evidence="1">
    <location>
        <begin position="12"/>
        <end position="31"/>
    </location>
</feature>
<dbReference type="SUPFAM" id="SSF52058">
    <property type="entry name" value="L domain-like"/>
    <property type="match status" value="1"/>
</dbReference>
<protein>
    <submittedName>
        <fullName evidence="2">Uncharacterized protein</fullName>
    </submittedName>
</protein>
<accession>A0A8K1FIU7</accession>
<comment type="caution">
    <text evidence="2">The sequence shown here is derived from an EMBL/GenBank/DDBJ whole genome shotgun (WGS) entry which is preliminary data.</text>
</comment>
<dbReference type="Proteomes" id="UP000794436">
    <property type="component" value="Unassembled WGS sequence"/>
</dbReference>
<dbReference type="InterPro" id="IPR032675">
    <property type="entry name" value="LRR_dom_sf"/>
</dbReference>
<name>A0A8K1FIU7_PYTOL</name>
<keyword evidence="1" id="KW-0812">Transmembrane</keyword>